<dbReference type="EMBL" id="SWKU01000012">
    <property type="protein sequence ID" value="KAF3001765.1"/>
    <property type="molecule type" value="Genomic_DNA"/>
</dbReference>
<dbReference type="OrthoDB" id="4330117at2759"/>
<dbReference type="GO" id="GO:0008270">
    <property type="term" value="F:zinc ion binding"/>
    <property type="evidence" value="ECO:0007669"/>
    <property type="project" value="InterPro"/>
</dbReference>
<dbReference type="AlphaFoldDB" id="A0A9P4TE09"/>
<comment type="caution">
    <text evidence="4">The sequence shown here is derived from an EMBL/GenBank/DDBJ whole genome shotgun (WGS) entry which is preliminary data.</text>
</comment>
<dbReference type="InterPro" id="IPR036864">
    <property type="entry name" value="Zn2-C6_fun-type_DNA-bd_sf"/>
</dbReference>
<evidence type="ECO:0000313" key="5">
    <source>
        <dbReference type="Proteomes" id="UP000801428"/>
    </source>
</evidence>
<feature type="domain" description="Zn(2)-C6 fungal-type" evidence="3">
    <location>
        <begin position="14"/>
        <end position="45"/>
    </location>
</feature>
<proteinExistence type="predicted"/>
<sequence length="443" mass="48531">MIHVNPTKVQTRRACNRCHQAKLKCVVENGRKCQRCKRANSDCTFSPPSRGQQQIQPRSPLPISPNRIDDHSNTWPDSFDWDFSVDESVLSALGFEPEIQSGAETATCDSYPTPTSYHKDAYNSTTHSQASSANGSIANLAALGTGIVSASTDVTVSADIFTARPALPMPSIHALPASSGVLSNSDVPGPDSLSQIQLHERSASPNDPMSWSLKMSPILAGLTQHVQSIPRFHVDDCTDGSRRRTVSSPHKTHNSDHTFDLSESFIDVLSEMCASLPSAQGSDPGGSRVDDSSRFDEVSYLLVYATYLRFLEMHDTVFRYLLVCLSHKREGSKTGSCFYLPKLIIGSFSLAKTSETRPLLFVSLMESMVTRAKSHFEHLSSISADVGFTDVPGSIAYSSSVIEPAFALQAVREKEHAIFALIERIKTTLSRPKVMNNNKGDRF</sequence>
<reference evidence="4" key="1">
    <citation type="submission" date="2019-04" db="EMBL/GenBank/DDBJ databases">
        <title>Sequencing of skin fungus with MAO and IRED activity.</title>
        <authorList>
            <person name="Marsaioli A.J."/>
            <person name="Bonatto J.M.C."/>
            <person name="Reis Junior O."/>
        </authorList>
    </citation>
    <scope>NUCLEOTIDE SEQUENCE</scope>
    <source>
        <strain evidence="4">30M1</strain>
    </source>
</reference>
<dbReference type="SUPFAM" id="SSF57701">
    <property type="entry name" value="Zn2/Cys6 DNA-binding domain"/>
    <property type="match status" value="1"/>
</dbReference>
<dbReference type="Proteomes" id="UP000801428">
    <property type="component" value="Unassembled WGS sequence"/>
</dbReference>
<dbReference type="PROSITE" id="PS50048">
    <property type="entry name" value="ZN2_CY6_FUNGAL_2"/>
    <property type="match status" value="1"/>
</dbReference>
<name>A0A9P4TE09_CURKU</name>
<feature type="region of interest" description="Disordered" evidence="2">
    <location>
        <begin position="40"/>
        <end position="71"/>
    </location>
</feature>
<organism evidence="4 5">
    <name type="scientific">Curvularia kusanoi</name>
    <name type="common">Cochliobolus kusanoi</name>
    <dbReference type="NCBI Taxonomy" id="90978"/>
    <lineage>
        <taxon>Eukaryota</taxon>
        <taxon>Fungi</taxon>
        <taxon>Dikarya</taxon>
        <taxon>Ascomycota</taxon>
        <taxon>Pezizomycotina</taxon>
        <taxon>Dothideomycetes</taxon>
        <taxon>Pleosporomycetidae</taxon>
        <taxon>Pleosporales</taxon>
        <taxon>Pleosporineae</taxon>
        <taxon>Pleosporaceae</taxon>
        <taxon>Curvularia</taxon>
    </lineage>
</organism>
<dbReference type="GO" id="GO:0000981">
    <property type="term" value="F:DNA-binding transcription factor activity, RNA polymerase II-specific"/>
    <property type="evidence" value="ECO:0007669"/>
    <property type="project" value="InterPro"/>
</dbReference>
<accession>A0A9P4TE09</accession>
<keyword evidence="5" id="KW-1185">Reference proteome</keyword>
<dbReference type="PROSITE" id="PS00463">
    <property type="entry name" value="ZN2_CY6_FUNGAL_1"/>
    <property type="match status" value="1"/>
</dbReference>
<keyword evidence="1" id="KW-0539">Nucleus</keyword>
<evidence type="ECO:0000256" key="2">
    <source>
        <dbReference type="SAM" id="MobiDB-lite"/>
    </source>
</evidence>
<dbReference type="InterPro" id="IPR001138">
    <property type="entry name" value="Zn2Cys6_DnaBD"/>
</dbReference>
<dbReference type="SMART" id="SM00066">
    <property type="entry name" value="GAL4"/>
    <property type="match status" value="1"/>
</dbReference>
<evidence type="ECO:0000313" key="4">
    <source>
        <dbReference type="EMBL" id="KAF3001765.1"/>
    </source>
</evidence>
<evidence type="ECO:0000259" key="3">
    <source>
        <dbReference type="PROSITE" id="PS50048"/>
    </source>
</evidence>
<dbReference type="CDD" id="cd00067">
    <property type="entry name" value="GAL4"/>
    <property type="match status" value="1"/>
</dbReference>
<gene>
    <name evidence="4" type="ORF">E8E13_000199</name>
</gene>
<protein>
    <recommendedName>
        <fullName evidence="3">Zn(2)-C6 fungal-type domain-containing protein</fullName>
    </recommendedName>
</protein>
<dbReference type="PANTHER" id="PTHR31668">
    <property type="entry name" value="GLUCOSE TRANSPORT TRANSCRIPTION REGULATOR RGT1-RELATED-RELATED"/>
    <property type="match status" value="1"/>
</dbReference>
<feature type="compositionally biased region" description="Polar residues" evidence="2">
    <location>
        <begin position="41"/>
        <end position="57"/>
    </location>
</feature>
<dbReference type="Gene3D" id="4.10.240.10">
    <property type="entry name" value="Zn(2)-C6 fungal-type DNA-binding domain"/>
    <property type="match status" value="1"/>
</dbReference>
<dbReference type="InterPro" id="IPR050797">
    <property type="entry name" value="Carb_Metab_Trans_Reg"/>
</dbReference>
<dbReference type="Pfam" id="PF00172">
    <property type="entry name" value="Zn_clus"/>
    <property type="match status" value="1"/>
</dbReference>
<evidence type="ECO:0000256" key="1">
    <source>
        <dbReference type="ARBA" id="ARBA00023242"/>
    </source>
</evidence>